<keyword evidence="4" id="KW-1185">Reference proteome</keyword>
<evidence type="ECO:0000313" key="3">
    <source>
        <dbReference type="EMBL" id="MXP33035.1"/>
    </source>
</evidence>
<evidence type="ECO:0000313" key="4">
    <source>
        <dbReference type="Proteomes" id="UP000446786"/>
    </source>
</evidence>
<dbReference type="EMBL" id="WTYE01000001">
    <property type="protein sequence ID" value="MXP30275.1"/>
    <property type="molecule type" value="Genomic_DNA"/>
</dbReference>
<gene>
    <name evidence="2" type="ORF">GRI94_00395</name>
    <name evidence="3" type="ORF">GRI94_14485</name>
</gene>
<proteinExistence type="predicted"/>
<evidence type="ECO:0000313" key="2">
    <source>
        <dbReference type="EMBL" id="MXP30275.1"/>
    </source>
</evidence>
<organism evidence="2 4">
    <name type="scientific">Parerythrobacter jejuensis</name>
    <dbReference type="NCBI Taxonomy" id="795812"/>
    <lineage>
        <taxon>Bacteria</taxon>
        <taxon>Pseudomonadati</taxon>
        <taxon>Pseudomonadota</taxon>
        <taxon>Alphaproteobacteria</taxon>
        <taxon>Sphingomonadales</taxon>
        <taxon>Erythrobacteraceae</taxon>
        <taxon>Parerythrobacter</taxon>
    </lineage>
</organism>
<accession>A0A845AN05</accession>
<reference evidence="2 4" key="1">
    <citation type="submission" date="2019-12" db="EMBL/GenBank/DDBJ databases">
        <title>Genomic-based taxomic classification of the family Erythrobacteraceae.</title>
        <authorList>
            <person name="Xu L."/>
        </authorList>
    </citation>
    <scope>NUCLEOTIDE SEQUENCE [LARGE SCALE GENOMIC DNA]</scope>
    <source>
        <strain evidence="2 4">JCM 16677</strain>
    </source>
</reference>
<dbReference type="Proteomes" id="UP000446786">
    <property type="component" value="Unassembled WGS sequence"/>
</dbReference>
<dbReference type="AlphaFoldDB" id="A0A845AN05"/>
<keyword evidence="1" id="KW-0732">Signal</keyword>
<dbReference type="RefSeq" id="WP_160777839.1">
    <property type="nucleotide sequence ID" value="NZ_BAAAZF010000001.1"/>
</dbReference>
<feature type="signal peptide" evidence="1">
    <location>
        <begin position="1"/>
        <end position="20"/>
    </location>
</feature>
<protein>
    <submittedName>
        <fullName evidence="2">Uncharacterized protein</fullName>
    </submittedName>
</protein>
<feature type="chain" id="PRO_5044663547" evidence="1">
    <location>
        <begin position="21"/>
        <end position="46"/>
    </location>
</feature>
<sequence>MSKQLTFSATICALTMAVFAISMAPGMPGGGKSHDTVALTIAAIQR</sequence>
<evidence type="ECO:0000256" key="1">
    <source>
        <dbReference type="SAM" id="SignalP"/>
    </source>
</evidence>
<comment type="caution">
    <text evidence="2">The sequence shown here is derived from an EMBL/GenBank/DDBJ whole genome shotgun (WGS) entry which is preliminary data.</text>
</comment>
<dbReference type="EMBL" id="WTYE01000001">
    <property type="protein sequence ID" value="MXP33035.1"/>
    <property type="molecule type" value="Genomic_DNA"/>
</dbReference>
<name>A0A845AN05_9SPHN</name>